<sequence length="79" mass="8800">MPFVNVQTVKGMLDDGQKRELLARITDLLVEIEGRGDPAFRPSVWVRIDEHAPEQWSLGGLQPTAAMIAAKFPPRECAK</sequence>
<feature type="domain" description="4-oxalocrotonate tautomerase-like" evidence="3">
    <location>
        <begin position="2"/>
        <end position="64"/>
    </location>
</feature>
<dbReference type="Proteomes" id="UP000247823">
    <property type="component" value="Unassembled WGS sequence"/>
</dbReference>
<dbReference type="InterPro" id="IPR004370">
    <property type="entry name" value="4-OT-like_dom"/>
</dbReference>
<keyword evidence="2" id="KW-0413">Isomerase</keyword>
<evidence type="ECO:0000256" key="2">
    <source>
        <dbReference type="ARBA" id="ARBA00023235"/>
    </source>
</evidence>
<dbReference type="EMBL" id="QJQB01000177">
    <property type="protein sequence ID" value="PYA70403.1"/>
    <property type="molecule type" value="Genomic_DNA"/>
</dbReference>
<dbReference type="AlphaFoldDB" id="A0A5P6H1S2"/>
<dbReference type="RefSeq" id="WP_038880946.1">
    <property type="nucleotide sequence ID" value="NZ_CABMHU010000172.1"/>
</dbReference>
<reference evidence="6 9" key="5">
    <citation type="submission" date="2018-06" db="EMBL/GenBank/DDBJ databases">
        <title>Serratia marcescens genome sequencing and assembly.</title>
        <authorList>
            <person name="Martins R.C.R."/>
            <person name="Perdigao-Neto L.V."/>
            <person name="Costa S.F."/>
            <person name="Levin A.S.S."/>
        </authorList>
    </citation>
    <scope>NUCLEOTIDE SEQUENCE [LARGE SCALE GENOMIC DNA]</scope>
    <source>
        <strain evidence="6 9">1283</strain>
    </source>
</reference>
<keyword evidence="9" id="KW-1185">Reference proteome</keyword>
<dbReference type="Gene3D" id="3.30.429.10">
    <property type="entry name" value="Macrophage Migration Inhibitory Factor"/>
    <property type="match status" value="1"/>
</dbReference>
<dbReference type="Pfam" id="PF01361">
    <property type="entry name" value="Tautomerase"/>
    <property type="match status" value="1"/>
</dbReference>
<protein>
    <submittedName>
        <fullName evidence="5">4-oxalocrotonate tautomerase</fullName>
    </submittedName>
</protein>
<dbReference type="Proteomes" id="UP000245399">
    <property type="component" value="Chromosome"/>
</dbReference>
<evidence type="ECO:0000313" key="5">
    <source>
        <dbReference type="EMBL" id="OCO81794.1"/>
    </source>
</evidence>
<reference evidence="7" key="1">
    <citation type="submission" date="2016-04" db="EMBL/GenBank/DDBJ databases">
        <authorList>
            <person name="Osei Sekyere J."/>
            <person name="Sivertsen A."/>
            <person name="Pedersen A.T."/>
            <person name="Sundsfjord A."/>
        </authorList>
    </citation>
    <scope>NUCLEOTIDE SEQUENCE [LARGE SCALE GENOMIC DNA]</scope>
    <source>
        <strain evidence="7">945174350</strain>
    </source>
</reference>
<dbReference type="SUPFAM" id="SSF55331">
    <property type="entry name" value="Tautomerase/MIF"/>
    <property type="match status" value="1"/>
</dbReference>
<reference evidence="9" key="4">
    <citation type="submission" date="2018-06" db="EMBL/GenBank/DDBJ databases">
        <title>Serratia marcescens genome sequencing and assembly.</title>
        <authorList>
            <person name="Martins R.C."/>
            <person name="Perdigao-Neto L.V."/>
            <person name="Costa S.F."/>
            <person name="Levin A.S.S."/>
        </authorList>
    </citation>
    <scope>NUCLEOTIDE SEQUENCE [LARGE SCALE GENOMIC DNA]</scope>
    <source>
        <strain evidence="9">1283</strain>
    </source>
</reference>
<dbReference type="GO" id="GO:0016853">
    <property type="term" value="F:isomerase activity"/>
    <property type="evidence" value="ECO:0007669"/>
    <property type="project" value="UniProtKB-KW"/>
</dbReference>
<comment type="similarity">
    <text evidence="1">Belongs to the 4-oxalocrotonate tautomerase family.</text>
</comment>
<evidence type="ECO:0000313" key="6">
    <source>
        <dbReference type="EMBL" id="PYA70403.1"/>
    </source>
</evidence>
<reference evidence="4 8" key="3">
    <citation type="submission" date="2018-05" db="EMBL/GenBank/DDBJ databases">
        <title>Klebsiella quasipneumonaiae provides a window into carbapenemase gene transfer, plasmid rearrangements and nosocomial acquisition from the hospital environment.</title>
        <authorList>
            <person name="Mathers A.J."/>
            <person name="Vegesana K."/>
            <person name="Stoesser N."/>
            <person name="Crook D."/>
            <person name="Vaughan A."/>
            <person name="Barry K."/>
            <person name="Parikh H."/>
            <person name="Sebra R."/>
            <person name="Kotay S."/>
            <person name="Walker A.S."/>
            <person name="Sheppard A.E."/>
        </authorList>
    </citation>
    <scope>NUCLEOTIDE SEQUENCE [LARGE SCALE GENOMIC DNA]</scope>
    <source>
        <strain evidence="4 8">CAV1761</strain>
    </source>
</reference>
<dbReference type="Proteomes" id="UP000050489">
    <property type="component" value="Unassembled WGS sequence"/>
</dbReference>
<dbReference type="EMBL" id="CP029449">
    <property type="protein sequence ID" value="AWL67437.1"/>
    <property type="molecule type" value="Genomic_DNA"/>
</dbReference>
<evidence type="ECO:0000256" key="1">
    <source>
        <dbReference type="ARBA" id="ARBA00006723"/>
    </source>
</evidence>
<organism evidence="5 7">
    <name type="scientific">Serratia marcescens</name>
    <dbReference type="NCBI Taxonomy" id="615"/>
    <lineage>
        <taxon>Bacteria</taxon>
        <taxon>Pseudomonadati</taxon>
        <taxon>Pseudomonadota</taxon>
        <taxon>Gammaproteobacteria</taxon>
        <taxon>Enterobacterales</taxon>
        <taxon>Yersiniaceae</taxon>
        <taxon>Serratia</taxon>
    </lineage>
</organism>
<evidence type="ECO:0000313" key="9">
    <source>
        <dbReference type="Proteomes" id="UP000247823"/>
    </source>
</evidence>
<evidence type="ECO:0000313" key="4">
    <source>
        <dbReference type="EMBL" id="AWL67437.1"/>
    </source>
</evidence>
<dbReference type="PANTHER" id="PTHR35530">
    <property type="entry name" value="TAUTOMERASE-RELATED"/>
    <property type="match status" value="1"/>
</dbReference>
<name>A0A5P6H1S2_SERMA</name>
<gene>
    <name evidence="5" type="ORF">AN695_0222415</name>
    <name evidence="4" type="ORF">DKC05_07010</name>
    <name evidence="6" type="ORF">DMW51_08015</name>
</gene>
<reference evidence="6" key="6">
    <citation type="submission" date="2018-06" db="EMBL/GenBank/DDBJ databases">
        <authorList>
            <person name="Martins R.C."/>
            <person name="Perdigao-Neto L.V."/>
            <person name="Costa S.F."/>
            <person name="Levin A.S.S."/>
        </authorList>
    </citation>
    <scope>NUCLEOTIDE SEQUENCE</scope>
    <source>
        <strain evidence="6">1283</strain>
    </source>
</reference>
<dbReference type="InterPro" id="IPR014347">
    <property type="entry name" value="Tautomerase/MIF_sf"/>
</dbReference>
<evidence type="ECO:0000313" key="7">
    <source>
        <dbReference type="Proteomes" id="UP000050489"/>
    </source>
</evidence>
<dbReference type="EMBL" id="LJEX02000118">
    <property type="protein sequence ID" value="OCO81794.1"/>
    <property type="molecule type" value="Genomic_DNA"/>
</dbReference>
<evidence type="ECO:0000313" key="8">
    <source>
        <dbReference type="Proteomes" id="UP000245399"/>
    </source>
</evidence>
<dbReference type="PANTHER" id="PTHR35530:SF1">
    <property type="entry name" value="2-HYDROXYMUCONATE TAUTOMERASE"/>
    <property type="match status" value="1"/>
</dbReference>
<proteinExistence type="inferred from homology"/>
<evidence type="ECO:0000259" key="3">
    <source>
        <dbReference type="Pfam" id="PF01361"/>
    </source>
</evidence>
<accession>A0A5P6H1S2</accession>
<reference evidence="5" key="2">
    <citation type="journal article" date="2017" name="PLoS ONE">
        <title>Genomic and phenotypic characterisation of fluoroquinolone resistance mechanisms in Enterobacteriaceae in Durban, South Africa.</title>
        <authorList>
            <person name="Osei Sekyere J."/>
            <person name="Amoako D.G."/>
        </authorList>
    </citation>
    <scope>NUCLEOTIDE SEQUENCE</scope>
    <source>
        <strain evidence="5">945174350</strain>
    </source>
</reference>